<feature type="transmembrane region" description="Helical" evidence="10">
    <location>
        <begin position="188"/>
        <end position="209"/>
    </location>
</feature>
<evidence type="ECO:0000256" key="8">
    <source>
        <dbReference type="PROSITE-ProRule" id="PRU00284"/>
    </source>
</evidence>
<comment type="subcellular location">
    <subcellularLocation>
        <location evidence="1">Cell membrane</location>
        <topology evidence="1">Multi-pass membrane protein</topology>
    </subcellularLocation>
</comment>
<evidence type="ECO:0000256" key="6">
    <source>
        <dbReference type="ARBA" id="ARBA00023136"/>
    </source>
</evidence>
<evidence type="ECO:0000313" key="14">
    <source>
        <dbReference type="Proteomes" id="UP001219862"/>
    </source>
</evidence>
<dbReference type="Gene3D" id="3.30.450.20">
    <property type="entry name" value="PAS domain"/>
    <property type="match status" value="1"/>
</dbReference>
<accession>A0ABT5KTZ3</accession>
<dbReference type="RefSeq" id="WP_273597520.1">
    <property type="nucleotide sequence ID" value="NZ_JAQQXS010000013.1"/>
</dbReference>
<dbReference type="InterPro" id="IPR033480">
    <property type="entry name" value="sCache_2"/>
</dbReference>
<feature type="transmembrane region" description="Helical" evidence="10">
    <location>
        <begin position="12"/>
        <end position="30"/>
    </location>
</feature>
<dbReference type="InterPro" id="IPR004089">
    <property type="entry name" value="MCPsignal_dom"/>
</dbReference>
<keyword evidence="6 10" id="KW-0472">Membrane</keyword>
<feature type="domain" description="Methyl-accepting transducer" evidence="11">
    <location>
        <begin position="267"/>
        <end position="496"/>
    </location>
</feature>
<evidence type="ECO:0000256" key="10">
    <source>
        <dbReference type="SAM" id="Phobius"/>
    </source>
</evidence>
<dbReference type="Pfam" id="PF00015">
    <property type="entry name" value="MCPsignal"/>
    <property type="match status" value="1"/>
</dbReference>
<keyword evidence="14" id="KW-1185">Reference proteome</keyword>
<dbReference type="SMART" id="SM00304">
    <property type="entry name" value="HAMP"/>
    <property type="match status" value="1"/>
</dbReference>
<evidence type="ECO:0000259" key="12">
    <source>
        <dbReference type="PROSITE" id="PS50885"/>
    </source>
</evidence>
<dbReference type="PANTHER" id="PTHR43531">
    <property type="entry name" value="PROTEIN ICFG"/>
    <property type="match status" value="1"/>
</dbReference>
<evidence type="ECO:0000256" key="1">
    <source>
        <dbReference type="ARBA" id="ARBA00004651"/>
    </source>
</evidence>
<evidence type="ECO:0000256" key="2">
    <source>
        <dbReference type="ARBA" id="ARBA00022475"/>
    </source>
</evidence>
<dbReference type="PRINTS" id="PR00260">
    <property type="entry name" value="CHEMTRNSDUCR"/>
</dbReference>
<dbReference type="PROSITE" id="PS50885">
    <property type="entry name" value="HAMP"/>
    <property type="match status" value="1"/>
</dbReference>
<dbReference type="Gene3D" id="1.10.287.950">
    <property type="entry name" value="Methyl-accepting chemotaxis protein"/>
    <property type="match status" value="1"/>
</dbReference>
<evidence type="ECO:0000256" key="9">
    <source>
        <dbReference type="SAM" id="Coils"/>
    </source>
</evidence>
<keyword evidence="4 10" id="KW-0812">Transmembrane</keyword>
<gene>
    <name evidence="13" type="ORF">PRZ01_14530</name>
</gene>
<comment type="similarity">
    <text evidence="7">Belongs to the methyl-accepting chemotaxis (MCP) protein family.</text>
</comment>
<dbReference type="SMART" id="SM00283">
    <property type="entry name" value="MA"/>
    <property type="match status" value="1"/>
</dbReference>
<dbReference type="SMART" id="SM01049">
    <property type="entry name" value="Cache_2"/>
    <property type="match status" value="1"/>
</dbReference>
<dbReference type="PROSITE" id="PS50111">
    <property type="entry name" value="CHEMOTAXIS_TRANSDUC_2"/>
    <property type="match status" value="1"/>
</dbReference>
<organism evidence="13 14">
    <name type="scientific">Roseateles koreensis</name>
    <dbReference type="NCBI Taxonomy" id="2987526"/>
    <lineage>
        <taxon>Bacteria</taxon>
        <taxon>Pseudomonadati</taxon>
        <taxon>Pseudomonadota</taxon>
        <taxon>Betaproteobacteria</taxon>
        <taxon>Burkholderiales</taxon>
        <taxon>Sphaerotilaceae</taxon>
        <taxon>Roseateles</taxon>
    </lineage>
</organism>
<proteinExistence type="inferred from homology"/>
<dbReference type="Proteomes" id="UP001219862">
    <property type="component" value="Unassembled WGS sequence"/>
</dbReference>
<dbReference type="InterPro" id="IPR004090">
    <property type="entry name" value="Chemotax_Me-accpt_rcpt"/>
</dbReference>
<protein>
    <submittedName>
        <fullName evidence="13">Methyl-accepting chemotaxis protein</fullName>
    </submittedName>
</protein>
<name>A0ABT5KTZ3_9BURK</name>
<keyword evidence="8" id="KW-0807">Transducer</keyword>
<dbReference type="CDD" id="cd11386">
    <property type="entry name" value="MCP_signal"/>
    <property type="match status" value="1"/>
</dbReference>
<dbReference type="Pfam" id="PF00672">
    <property type="entry name" value="HAMP"/>
    <property type="match status" value="1"/>
</dbReference>
<dbReference type="PANTHER" id="PTHR43531:SF14">
    <property type="entry name" value="METHYL-ACCEPTING CHEMOTAXIS PROTEIN I-RELATED"/>
    <property type="match status" value="1"/>
</dbReference>
<evidence type="ECO:0000313" key="13">
    <source>
        <dbReference type="EMBL" id="MDC8786403.1"/>
    </source>
</evidence>
<keyword evidence="9" id="KW-0175">Coiled coil</keyword>
<feature type="domain" description="HAMP" evidence="12">
    <location>
        <begin position="210"/>
        <end position="262"/>
    </location>
</feature>
<evidence type="ECO:0000256" key="4">
    <source>
        <dbReference type="ARBA" id="ARBA00022692"/>
    </source>
</evidence>
<dbReference type="SUPFAM" id="SSF58104">
    <property type="entry name" value="Methyl-accepting chemotaxis protein (MCP) signaling domain"/>
    <property type="match status" value="1"/>
</dbReference>
<keyword evidence="5 10" id="KW-1133">Transmembrane helix</keyword>
<dbReference type="InterPro" id="IPR004010">
    <property type="entry name" value="Double_Cache_2"/>
</dbReference>
<sequence>MNSWTLARSLRAALACTLLAFVGVIGFLSWRSEQSLLELRLNETVSQVQAADRIAQQWFDKAHSGAISDAEARQSAAEAIGKIRYSGKEYLWINDMGPTMVMHPIKPELNGKDLTNSVDPTGKRLFVEMVATVKASKAGFVDYLWNKPDAKDPEPKRSYVQLFAPWNWVIGSGVYVDEVAAIARRDAYVTLALVLLASLLAWLGIELFVRRLRSRLDTVRNAMEAVAHGDLSRTVVAGPADEVGHVLDQLIAMQARLAHMVQGIRDATESIGVASREVASGSQDLSSRTEDAAANLQRTSASMRELTEQVQQTAEAARQTHQLANNAASQAQRGASVMTALVSSMGNISTSSGKISDIISVIDGVAFQTNILALNAAVEAARAGEQGRGFAVVASEVRSLAGRSAEAAKEIKRLINDSTEQVAQGSAQAERSGQSMNEILDSVQRVTRTVSEISDAGASQYSGIAEVNSAVTRLDDMTQQNAALVEQTAAAAESLRSQAETLGHLVAVFRLSGARHKPNSLKPG</sequence>
<dbReference type="Pfam" id="PF08269">
    <property type="entry name" value="dCache_2"/>
    <property type="match status" value="1"/>
</dbReference>
<dbReference type="EMBL" id="JAQQXS010000013">
    <property type="protein sequence ID" value="MDC8786403.1"/>
    <property type="molecule type" value="Genomic_DNA"/>
</dbReference>
<evidence type="ECO:0000256" key="5">
    <source>
        <dbReference type="ARBA" id="ARBA00022989"/>
    </source>
</evidence>
<reference evidence="13 14" key="1">
    <citation type="submission" date="2022-10" db="EMBL/GenBank/DDBJ databases">
        <title>paucibacter sp. hw8 Genome sequencing.</title>
        <authorList>
            <person name="Park S."/>
        </authorList>
    </citation>
    <scope>NUCLEOTIDE SEQUENCE [LARGE SCALE GENOMIC DNA]</scope>
    <source>
        <strain evidence="14">hw8</strain>
    </source>
</reference>
<dbReference type="InterPro" id="IPR051310">
    <property type="entry name" value="MCP_chemotaxis"/>
</dbReference>
<evidence type="ECO:0000256" key="7">
    <source>
        <dbReference type="ARBA" id="ARBA00029447"/>
    </source>
</evidence>
<dbReference type="InterPro" id="IPR003660">
    <property type="entry name" value="HAMP_dom"/>
</dbReference>
<evidence type="ECO:0000259" key="11">
    <source>
        <dbReference type="PROSITE" id="PS50111"/>
    </source>
</evidence>
<feature type="coiled-coil region" evidence="9">
    <location>
        <begin position="289"/>
        <end position="316"/>
    </location>
</feature>
<keyword evidence="3" id="KW-0488">Methylation</keyword>
<evidence type="ECO:0000256" key="3">
    <source>
        <dbReference type="ARBA" id="ARBA00022481"/>
    </source>
</evidence>
<keyword evidence="2" id="KW-1003">Cell membrane</keyword>
<comment type="caution">
    <text evidence="13">The sequence shown here is derived from an EMBL/GenBank/DDBJ whole genome shotgun (WGS) entry which is preliminary data.</text>
</comment>